<sequence>MRDLTILCYHCVAAVPFPPSHKLTVAEVFDSRSGKPRPDVLKQHFILEGRIDETAALRIVNDGAQLLRAEKTMIDIEAPVTGNHLPLKNTTYIFFNRTWKCFLPSSLLIPRLPILHLLLLFHLYPCSSPSLLRPPPLTSRSPPLSPPQSLHPALFPPPFLHPSSPAPAPSPSVPPRPPAILRLLPVPPLLLRPLLLLLLLLLFLLPLALPPASASPLPPRPVFTTFFSSSSL</sequence>
<dbReference type="PANTHER" id="PTHR45673">
    <property type="entry name" value="SERINE/THREONINE-PROTEIN PHOSPHATASE 2B CATALYTIC SUBUNIT 1-RELATED"/>
    <property type="match status" value="1"/>
</dbReference>
<evidence type="ECO:0000313" key="3">
    <source>
        <dbReference type="Proteomes" id="UP001152759"/>
    </source>
</evidence>
<keyword evidence="1" id="KW-0472">Membrane</keyword>
<feature type="transmembrane region" description="Helical" evidence="1">
    <location>
        <begin position="189"/>
        <end position="209"/>
    </location>
</feature>
<evidence type="ECO:0000313" key="2">
    <source>
        <dbReference type="EMBL" id="CAH0381999.1"/>
    </source>
</evidence>
<proteinExistence type="predicted"/>
<dbReference type="InterPro" id="IPR043360">
    <property type="entry name" value="PP2B"/>
</dbReference>
<dbReference type="EMBL" id="OU963862">
    <property type="protein sequence ID" value="CAH0381999.1"/>
    <property type="molecule type" value="Genomic_DNA"/>
</dbReference>
<protein>
    <submittedName>
        <fullName evidence="2">Uncharacterized protein</fullName>
    </submittedName>
</protein>
<dbReference type="Gene3D" id="3.60.21.10">
    <property type="match status" value="1"/>
</dbReference>
<dbReference type="GO" id="GO:0097720">
    <property type="term" value="P:calcineurin-mediated signaling"/>
    <property type="evidence" value="ECO:0007669"/>
    <property type="project" value="InterPro"/>
</dbReference>
<organism evidence="2 3">
    <name type="scientific">Bemisia tabaci</name>
    <name type="common">Sweetpotato whitefly</name>
    <name type="synonym">Aleurodes tabaci</name>
    <dbReference type="NCBI Taxonomy" id="7038"/>
    <lineage>
        <taxon>Eukaryota</taxon>
        <taxon>Metazoa</taxon>
        <taxon>Ecdysozoa</taxon>
        <taxon>Arthropoda</taxon>
        <taxon>Hexapoda</taxon>
        <taxon>Insecta</taxon>
        <taxon>Pterygota</taxon>
        <taxon>Neoptera</taxon>
        <taxon>Paraneoptera</taxon>
        <taxon>Hemiptera</taxon>
        <taxon>Sternorrhyncha</taxon>
        <taxon>Aleyrodoidea</taxon>
        <taxon>Aleyrodidae</taxon>
        <taxon>Aleyrodinae</taxon>
        <taxon>Bemisia</taxon>
    </lineage>
</organism>
<evidence type="ECO:0000256" key="1">
    <source>
        <dbReference type="SAM" id="Phobius"/>
    </source>
</evidence>
<dbReference type="GO" id="GO:0033192">
    <property type="term" value="F:calmodulin-dependent protein phosphatase activity"/>
    <property type="evidence" value="ECO:0007669"/>
    <property type="project" value="InterPro"/>
</dbReference>
<keyword evidence="1" id="KW-0812">Transmembrane</keyword>
<reference evidence="2" key="1">
    <citation type="submission" date="2021-12" db="EMBL/GenBank/DDBJ databases">
        <authorList>
            <person name="King R."/>
        </authorList>
    </citation>
    <scope>NUCLEOTIDE SEQUENCE</scope>
</reference>
<name>A0A9P0A2P0_BEMTA</name>
<dbReference type="AlphaFoldDB" id="A0A9P0A2P0"/>
<gene>
    <name evidence="2" type="ORF">BEMITA_LOCUS1593</name>
</gene>
<keyword evidence="3" id="KW-1185">Reference proteome</keyword>
<accession>A0A9P0A2P0</accession>
<dbReference type="Proteomes" id="UP001152759">
    <property type="component" value="Chromosome 1"/>
</dbReference>
<keyword evidence="1" id="KW-1133">Transmembrane helix</keyword>
<dbReference type="InterPro" id="IPR029052">
    <property type="entry name" value="Metallo-depent_PP-like"/>
</dbReference>